<proteinExistence type="predicted"/>
<sequence length="126" mass="14565">MSSTFYSFVPGLVSHYSTLYRTRKIFNNLYSHTLEFSPKSPEIVLKLSELLRFMIYESNSNRISLTREINLLKDYIALEKLRYGDRLDISIKITGNIDKYQIAPLLGIIIVVNVILLILNNFCPST</sequence>
<dbReference type="Proteomes" id="UP000315131">
    <property type="component" value="Unassembled WGS sequence"/>
</dbReference>
<dbReference type="OrthoDB" id="9809908at2"/>
<evidence type="ECO:0000313" key="3">
    <source>
        <dbReference type="EMBL" id="TRO63389.1"/>
    </source>
</evidence>
<feature type="domain" description="Signal transduction histidine kinase internal region" evidence="2">
    <location>
        <begin position="26"/>
        <end position="87"/>
    </location>
</feature>
<keyword evidence="3" id="KW-0808">Transferase</keyword>
<keyword evidence="1" id="KW-0472">Membrane</keyword>
<dbReference type="EMBL" id="VHSF01000004">
    <property type="protein sequence ID" value="TRO63389.1"/>
    <property type="molecule type" value="Genomic_DNA"/>
</dbReference>
<keyword evidence="1" id="KW-0812">Transmembrane</keyword>
<name>A0A550HXB7_9FLAO</name>
<keyword evidence="1" id="KW-1133">Transmembrane helix</keyword>
<dbReference type="InterPro" id="IPR010559">
    <property type="entry name" value="Sig_transdc_His_kin_internal"/>
</dbReference>
<dbReference type="InterPro" id="IPR050640">
    <property type="entry name" value="Bact_2-comp_sensor_kinase"/>
</dbReference>
<gene>
    <name evidence="3" type="ORF">FGM01_13975</name>
</gene>
<keyword evidence="3" id="KW-0418">Kinase</keyword>
<reference evidence="3 4" key="1">
    <citation type="submission" date="2019-06" db="EMBL/GenBank/DDBJ databases">
        <title>Gramella sabulilitoris sp. nov., isolated from a marine sand.</title>
        <authorList>
            <person name="Yoon J.-H."/>
        </authorList>
    </citation>
    <scope>NUCLEOTIDE SEQUENCE [LARGE SCALE GENOMIC DNA]</scope>
    <source>
        <strain evidence="3 4">HSMS-1</strain>
    </source>
</reference>
<dbReference type="PANTHER" id="PTHR34220">
    <property type="entry name" value="SENSOR HISTIDINE KINASE YPDA"/>
    <property type="match status" value="1"/>
</dbReference>
<evidence type="ECO:0000259" key="2">
    <source>
        <dbReference type="Pfam" id="PF06580"/>
    </source>
</evidence>
<keyword evidence="4" id="KW-1185">Reference proteome</keyword>
<dbReference type="AlphaFoldDB" id="A0A550HXB7"/>
<dbReference type="GO" id="GO:0016020">
    <property type="term" value="C:membrane"/>
    <property type="evidence" value="ECO:0007669"/>
    <property type="project" value="InterPro"/>
</dbReference>
<dbReference type="GO" id="GO:0000155">
    <property type="term" value="F:phosphorelay sensor kinase activity"/>
    <property type="evidence" value="ECO:0007669"/>
    <property type="project" value="InterPro"/>
</dbReference>
<dbReference type="Pfam" id="PF06580">
    <property type="entry name" value="His_kinase"/>
    <property type="match status" value="1"/>
</dbReference>
<feature type="transmembrane region" description="Helical" evidence="1">
    <location>
        <begin position="102"/>
        <end position="122"/>
    </location>
</feature>
<evidence type="ECO:0000313" key="4">
    <source>
        <dbReference type="Proteomes" id="UP000315131"/>
    </source>
</evidence>
<dbReference type="RefSeq" id="WP_143411830.1">
    <property type="nucleotide sequence ID" value="NZ_VHSF01000004.1"/>
</dbReference>
<dbReference type="PANTHER" id="PTHR34220:SF7">
    <property type="entry name" value="SENSOR HISTIDINE KINASE YPDA"/>
    <property type="match status" value="1"/>
</dbReference>
<comment type="caution">
    <text evidence="3">The sequence shown here is derived from an EMBL/GenBank/DDBJ whole genome shotgun (WGS) entry which is preliminary data.</text>
</comment>
<organism evidence="3 4">
    <name type="scientific">Christiangramia sabulilitoris</name>
    <dbReference type="NCBI Taxonomy" id="2583991"/>
    <lineage>
        <taxon>Bacteria</taxon>
        <taxon>Pseudomonadati</taxon>
        <taxon>Bacteroidota</taxon>
        <taxon>Flavobacteriia</taxon>
        <taxon>Flavobacteriales</taxon>
        <taxon>Flavobacteriaceae</taxon>
        <taxon>Christiangramia</taxon>
    </lineage>
</organism>
<protein>
    <submittedName>
        <fullName evidence="3">Histidine kinase</fullName>
    </submittedName>
</protein>
<accession>A0A550HXB7</accession>
<evidence type="ECO:0000256" key="1">
    <source>
        <dbReference type="SAM" id="Phobius"/>
    </source>
</evidence>